<evidence type="ECO:0000256" key="2">
    <source>
        <dbReference type="PROSITE-ProRule" id="PRU10007"/>
    </source>
</evidence>
<dbReference type="PANTHER" id="PTHR43353:SF5">
    <property type="entry name" value="SUCCINATE-SEMIALDEHYDE DEHYDROGENASE, MITOCHONDRIAL"/>
    <property type="match status" value="1"/>
</dbReference>
<dbReference type="InterPro" id="IPR016162">
    <property type="entry name" value="Ald_DH_N"/>
</dbReference>
<dbReference type="Gene3D" id="3.40.309.10">
    <property type="entry name" value="Aldehyde Dehydrogenase, Chain A, domain 2"/>
    <property type="match status" value="1"/>
</dbReference>
<dbReference type="Gene3D" id="3.40.605.10">
    <property type="entry name" value="Aldehyde Dehydrogenase, Chain A, domain 1"/>
    <property type="match status" value="1"/>
</dbReference>
<evidence type="ECO:0000256" key="3">
    <source>
        <dbReference type="RuleBase" id="RU003345"/>
    </source>
</evidence>
<dbReference type="PROSITE" id="PS00687">
    <property type="entry name" value="ALDEHYDE_DEHYDR_GLU"/>
    <property type="match status" value="1"/>
</dbReference>
<sequence length="495" mass="52241">MSKLDPILTRLDPEAGILIGGQWRRGSRSFDVDNPADKTILARVADGDKTQALAAVSAAVAAAAGWRDTSPRSRSEILYRTFEAMRRDADEFVALICAENGKSEADARAEVGYAAEFFRWFAEEAVRTGGQYGEAPAGGVRTVVTHRPVGVAALITPWNFPAAMATRKLAPALAAGCTVVLKPAAETPLTALAVARALEAAGLPDGVVNVVPTTDPAEVVTTWMESPQVRKVSFTGSTGVGRHLLRQASERIVNASMELGGNAPFVVAADADLEAAVDGAMIAKFRGGGQACTAANRIYVHDSRAFDFTAMLAARVRALRVGPGTDARSEIGPLISSRAVENVQGLVDDALSRGARIAAVAEIPDNLSGYFYAPTVLGDVAPDAAAVQNEIFAPVAPVVTWNDESELLDMVNGPEMGLAAYIYSRDLKWAMQIGERVDAGMVALNRGLVSDPSAPFGGLKQSGLGREGAREGLAEYQETQYLSIDWSPVERAVST</sequence>
<dbReference type="InterPro" id="IPR016161">
    <property type="entry name" value="Ald_DH/histidinol_DH"/>
</dbReference>
<reference evidence="5 6" key="1">
    <citation type="journal article" date="2019" name="Int. J. Syst. Evol. Microbiol.">
        <title>The Global Catalogue of Microorganisms (GCM) 10K type strain sequencing project: providing services to taxonomists for standard genome sequencing and annotation.</title>
        <authorList>
            <consortium name="The Broad Institute Genomics Platform"/>
            <consortium name="The Broad Institute Genome Sequencing Center for Infectious Disease"/>
            <person name="Wu L."/>
            <person name="Ma J."/>
        </authorList>
    </citation>
    <scope>NUCLEOTIDE SEQUENCE [LARGE SCALE GENOMIC DNA]</scope>
    <source>
        <strain evidence="5 6">JCM 13813</strain>
    </source>
</reference>
<accession>A0ABN2XB74</accession>
<gene>
    <name evidence="5" type="ORF">GCM10009726_21820</name>
</gene>
<evidence type="ECO:0000259" key="4">
    <source>
        <dbReference type="Pfam" id="PF00171"/>
    </source>
</evidence>
<feature type="active site" evidence="2">
    <location>
        <position position="258"/>
    </location>
</feature>
<dbReference type="RefSeq" id="WP_231248471.1">
    <property type="nucleotide sequence ID" value="NZ_BAAAMQ010000010.1"/>
</dbReference>
<evidence type="ECO:0000256" key="1">
    <source>
        <dbReference type="ARBA" id="ARBA00023002"/>
    </source>
</evidence>
<dbReference type="CDD" id="cd07103">
    <property type="entry name" value="ALDH_F5_SSADH_GabD"/>
    <property type="match status" value="1"/>
</dbReference>
<organism evidence="5 6">
    <name type="scientific">Nocardioides furvisabuli</name>
    <dbReference type="NCBI Taxonomy" id="375542"/>
    <lineage>
        <taxon>Bacteria</taxon>
        <taxon>Bacillati</taxon>
        <taxon>Actinomycetota</taxon>
        <taxon>Actinomycetes</taxon>
        <taxon>Propionibacteriales</taxon>
        <taxon>Nocardioidaceae</taxon>
        <taxon>Nocardioides</taxon>
    </lineage>
</organism>
<dbReference type="InterPro" id="IPR050740">
    <property type="entry name" value="Aldehyde_DH_Superfamily"/>
</dbReference>
<keyword evidence="6" id="KW-1185">Reference proteome</keyword>
<dbReference type="PANTHER" id="PTHR43353">
    <property type="entry name" value="SUCCINATE-SEMIALDEHYDE DEHYDROGENASE, MITOCHONDRIAL"/>
    <property type="match status" value="1"/>
</dbReference>
<dbReference type="InterPro" id="IPR015590">
    <property type="entry name" value="Aldehyde_DH_dom"/>
</dbReference>
<dbReference type="EMBL" id="BAAAMQ010000010">
    <property type="protein sequence ID" value="GAA2107895.1"/>
    <property type="molecule type" value="Genomic_DNA"/>
</dbReference>
<keyword evidence="1 3" id="KW-0560">Oxidoreductase</keyword>
<comment type="similarity">
    <text evidence="3">Belongs to the aldehyde dehydrogenase family.</text>
</comment>
<dbReference type="Pfam" id="PF00171">
    <property type="entry name" value="Aldedh"/>
    <property type="match status" value="1"/>
</dbReference>
<dbReference type="SUPFAM" id="SSF53720">
    <property type="entry name" value="ALDH-like"/>
    <property type="match status" value="1"/>
</dbReference>
<protein>
    <submittedName>
        <fullName evidence="5">NAD-dependent succinate-semialdehyde dehydrogenase</fullName>
    </submittedName>
</protein>
<dbReference type="InterPro" id="IPR029510">
    <property type="entry name" value="Ald_DH_CS_GLU"/>
</dbReference>
<evidence type="ECO:0000313" key="5">
    <source>
        <dbReference type="EMBL" id="GAA2107895.1"/>
    </source>
</evidence>
<proteinExistence type="inferred from homology"/>
<dbReference type="Proteomes" id="UP001501161">
    <property type="component" value="Unassembled WGS sequence"/>
</dbReference>
<comment type="caution">
    <text evidence="5">The sequence shown here is derived from an EMBL/GenBank/DDBJ whole genome shotgun (WGS) entry which is preliminary data.</text>
</comment>
<name>A0ABN2XB74_9ACTN</name>
<evidence type="ECO:0000313" key="6">
    <source>
        <dbReference type="Proteomes" id="UP001501161"/>
    </source>
</evidence>
<dbReference type="InterPro" id="IPR016163">
    <property type="entry name" value="Ald_DH_C"/>
</dbReference>
<feature type="domain" description="Aldehyde dehydrogenase" evidence="4">
    <location>
        <begin position="26"/>
        <end position="480"/>
    </location>
</feature>